<feature type="transmembrane region" description="Helical" evidence="7">
    <location>
        <begin position="448"/>
        <end position="475"/>
    </location>
</feature>
<keyword evidence="4 7" id="KW-1133">Transmembrane helix</keyword>
<evidence type="ECO:0000256" key="2">
    <source>
        <dbReference type="ARBA" id="ARBA00022448"/>
    </source>
</evidence>
<feature type="region of interest" description="Disordered" evidence="6">
    <location>
        <begin position="1"/>
        <end position="67"/>
    </location>
</feature>
<keyword evidence="3 7" id="KW-0812">Transmembrane</keyword>
<feature type="transmembrane region" description="Helical" evidence="7">
    <location>
        <begin position="394"/>
        <end position="415"/>
    </location>
</feature>
<feature type="transmembrane region" description="Helical" evidence="7">
    <location>
        <begin position="422"/>
        <end position="442"/>
    </location>
</feature>
<dbReference type="PANTHER" id="PTHR42718:SF9">
    <property type="entry name" value="MAJOR FACILITATOR SUPERFAMILY MULTIDRUG TRANSPORTER MFSC"/>
    <property type="match status" value="1"/>
</dbReference>
<keyword evidence="5 7" id="KW-0472">Membrane</keyword>
<feature type="domain" description="Major facilitator superfamily (MFS) profile" evidence="8">
    <location>
        <begin position="80"/>
        <end position="564"/>
    </location>
</feature>
<gene>
    <name evidence="9" type="ORF">QQS21_009181</name>
</gene>
<dbReference type="AlphaFoldDB" id="A0AAJ0CIC0"/>
<evidence type="ECO:0000256" key="1">
    <source>
        <dbReference type="ARBA" id="ARBA00004141"/>
    </source>
</evidence>
<protein>
    <recommendedName>
        <fullName evidence="8">Major facilitator superfamily (MFS) profile domain-containing protein</fullName>
    </recommendedName>
</protein>
<evidence type="ECO:0000256" key="4">
    <source>
        <dbReference type="ARBA" id="ARBA00022989"/>
    </source>
</evidence>
<evidence type="ECO:0000313" key="10">
    <source>
        <dbReference type="Proteomes" id="UP001251528"/>
    </source>
</evidence>
<evidence type="ECO:0000256" key="6">
    <source>
        <dbReference type="SAM" id="MobiDB-lite"/>
    </source>
</evidence>
<dbReference type="InterPro" id="IPR020846">
    <property type="entry name" value="MFS_dom"/>
</dbReference>
<evidence type="ECO:0000256" key="7">
    <source>
        <dbReference type="SAM" id="Phobius"/>
    </source>
</evidence>
<evidence type="ECO:0000256" key="3">
    <source>
        <dbReference type="ARBA" id="ARBA00022692"/>
    </source>
</evidence>
<dbReference type="InterPro" id="IPR036259">
    <property type="entry name" value="MFS_trans_sf"/>
</dbReference>
<dbReference type="Proteomes" id="UP001251528">
    <property type="component" value="Unassembled WGS sequence"/>
</dbReference>
<evidence type="ECO:0000256" key="5">
    <source>
        <dbReference type="ARBA" id="ARBA00023136"/>
    </source>
</evidence>
<comment type="caution">
    <text evidence="9">The sequence shown here is derived from an EMBL/GenBank/DDBJ whole genome shotgun (WGS) entry which is preliminary data.</text>
</comment>
<name>A0AAJ0CIC0_9HYPO</name>
<dbReference type="PROSITE" id="PS50850">
    <property type="entry name" value="MFS"/>
    <property type="match status" value="1"/>
</dbReference>
<dbReference type="InterPro" id="IPR011701">
    <property type="entry name" value="MFS"/>
</dbReference>
<reference evidence="9" key="1">
    <citation type="submission" date="2023-06" db="EMBL/GenBank/DDBJ databases">
        <title>Conoideocrella luteorostrata (Hypocreales: Clavicipitaceae), a potential biocontrol fungus for elongate hemlock scale in United States Christmas tree production areas.</title>
        <authorList>
            <person name="Barrett H."/>
            <person name="Lovett B."/>
            <person name="Macias A.M."/>
            <person name="Stajich J.E."/>
            <person name="Kasson M.T."/>
        </authorList>
    </citation>
    <scope>NUCLEOTIDE SEQUENCE</scope>
    <source>
        <strain evidence="9">ARSEF 14590</strain>
    </source>
</reference>
<feature type="transmembrane region" description="Helical" evidence="7">
    <location>
        <begin position="78"/>
        <end position="105"/>
    </location>
</feature>
<dbReference type="SUPFAM" id="SSF103473">
    <property type="entry name" value="MFS general substrate transporter"/>
    <property type="match status" value="1"/>
</dbReference>
<organism evidence="9 10">
    <name type="scientific">Conoideocrella luteorostrata</name>
    <dbReference type="NCBI Taxonomy" id="1105319"/>
    <lineage>
        <taxon>Eukaryota</taxon>
        <taxon>Fungi</taxon>
        <taxon>Dikarya</taxon>
        <taxon>Ascomycota</taxon>
        <taxon>Pezizomycotina</taxon>
        <taxon>Sordariomycetes</taxon>
        <taxon>Hypocreomycetidae</taxon>
        <taxon>Hypocreales</taxon>
        <taxon>Clavicipitaceae</taxon>
        <taxon>Conoideocrella</taxon>
    </lineage>
</organism>
<feature type="transmembrane region" description="Helical" evidence="7">
    <location>
        <begin position="146"/>
        <end position="164"/>
    </location>
</feature>
<sequence>MGSSRPELSDDRPGHSVPMPDGHLHRGTAAAHGRVDIKDGEFDANSAEQPSSPSSSSSSHHESSKTDFDLPMSRAKCIALVATVTGAAFLNVLNIQSVVIILPTIGHHLDIPESRQQWIVSSYSLAFGCFLLLWGRIGDIYGKRLVFILGSLWVTLVLAANPFVPNEIGFNVIRGLQGLGAAATVPTALGILGITFPPGKAKNYAFSTYAAGAPLGSVFGNLLSGLIAEYANWIWVFGALAIMSGIITLAGIFLIPPDPPPPASLSSPPDDKPSKRVPVVDWVGAALITTGLIALNFALTQGNVVGWTTPWIALLIAVSALLIGIFVLWQCLLERRYNRGISRAPLIKVSVFCNRRFSAALLIMGLFFAAFNNYLIFTTYFFQDFQGLSPLATMLRYIPTGATGVIVALIVAQLLSHVPTFFILLCGTLATSIACLLYAVPIAPTTTYWAYGLPAMILAVIGADTSAPCLSLFASRALPREDQAMAGALVNAVGQFGRSIGLAISTTIQTAAMASARGLPIKEAGPIMPWDPDSLGGLRAASWSNFGFGIASLLVVLLAFRNMDIVGKTGSSGTTGLTAEEKSHAGEEESALTRFYRRGEQRC</sequence>
<feature type="transmembrane region" description="Helical" evidence="7">
    <location>
        <begin position="233"/>
        <end position="256"/>
    </location>
</feature>
<keyword evidence="10" id="KW-1185">Reference proteome</keyword>
<dbReference type="GO" id="GO:0016020">
    <property type="term" value="C:membrane"/>
    <property type="evidence" value="ECO:0007669"/>
    <property type="project" value="UniProtKB-SubCell"/>
</dbReference>
<proteinExistence type="predicted"/>
<feature type="transmembrane region" description="Helical" evidence="7">
    <location>
        <begin position="540"/>
        <end position="560"/>
    </location>
</feature>
<feature type="transmembrane region" description="Helical" evidence="7">
    <location>
        <begin position="496"/>
        <end position="520"/>
    </location>
</feature>
<keyword evidence="2" id="KW-0813">Transport</keyword>
<feature type="transmembrane region" description="Helical" evidence="7">
    <location>
        <begin position="311"/>
        <end position="333"/>
    </location>
</feature>
<feature type="region of interest" description="Disordered" evidence="6">
    <location>
        <begin position="571"/>
        <end position="590"/>
    </location>
</feature>
<dbReference type="GO" id="GO:0022857">
    <property type="term" value="F:transmembrane transporter activity"/>
    <property type="evidence" value="ECO:0007669"/>
    <property type="project" value="InterPro"/>
</dbReference>
<feature type="transmembrane region" description="Helical" evidence="7">
    <location>
        <begin position="357"/>
        <end position="382"/>
    </location>
</feature>
<evidence type="ECO:0000313" key="9">
    <source>
        <dbReference type="EMBL" id="KAK2593132.1"/>
    </source>
</evidence>
<feature type="transmembrane region" description="Helical" evidence="7">
    <location>
        <begin position="277"/>
        <end position="299"/>
    </location>
</feature>
<feature type="transmembrane region" description="Helical" evidence="7">
    <location>
        <begin position="208"/>
        <end position="227"/>
    </location>
</feature>
<accession>A0AAJ0CIC0</accession>
<evidence type="ECO:0000259" key="8">
    <source>
        <dbReference type="PROSITE" id="PS50850"/>
    </source>
</evidence>
<dbReference type="CDD" id="cd17476">
    <property type="entry name" value="MFS_Amf1_MDR_like"/>
    <property type="match status" value="1"/>
</dbReference>
<dbReference type="Gene3D" id="1.20.1250.20">
    <property type="entry name" value="MFS general substrate transporter like domains"/>
    <property type="match status" value="2"/>
</dbReference>
<dbReference type="PANTHER" id="PTHR42718">
    <property type="entry name" value="MAJOR FACILITATOR SUPERFAMILY MULTIDRUG TRANSPORTER MFSC"/>
    <property type="match status" value="1"/>
</dbReference>
<comment type="subcellular location">
    <subcellularLocation>
        <location evidence="1">Membrane</location>
        <topology evidence="1">Multi-pass membrane protein</topology>
    </subcellularLocation>
</comment>
<feature type="transmembrane region" description="Helical" evidence="7">
    <location>
        <begin position="117"/>
        <end position="134"/>
    </location>
</feature>
<feature type="transmembrane region" description="Helical" evidence="7">
    <location>
        <begin position="176"/>
        <end position="196"/>
    </location>
</feature>
<dbReference type="Pfam" id="PF07690">
    <property type="entry name" value="MFS_1"/>
    <property type="match status" value="1"/>
</dbReference>
<dbReference type="EMBL" id="JASWJB010000227">
    <property type="protein sequence ID" value="KAK2593132.1"/>
    <property type="molecule type" value="Genomic_DNA"/>
</dbReference>